<feature type="transmembrane region" description="Helical" evidence="18">
    <location>
        <begin position="31"/>
        <end position="49"/>
    </location>
</feature>
<feature type="transmembrane region" description="Helical" evidence="18">
    <location>
        <begin position="239"/>
        <end position="257"/>
    </location>
</feature>
<feature type="transmembrane region" description="Helical" evidence="18">
    <location>
        <begin position="180"/>
        <end position="202"/>
    </location>
</feature>
<feature type="transmembrane region" description="Helical" evidence="18">
    <location>
        <begin position="152"/>
        <end position="173"/>
    </location>
</feature>
<dbReference type="GO" id="GO:0015293">
    <property type="term" value="F:symporter activity"/>
    <property type="evidence" value="ECO:0007669"/>
    <property type="project" value="UniProtKB-KW"/>
</dbReference>
<feature type="transmembrane region" description="Helical" evidence="18">
    <location>
        <begin position="463"/>
        <end position="481"/>
    </location>
</feature>
<feature type="transmembrane region" description="Helical" evidence="18">
    <location>
        <begin position="214"/>
        <end position="232"/>
    </location>
</feature>
<proteinExistence type="inferred from homology"/>
<evidence type="ECO:0000256" key="7">
    <source>
        <dbReference type="ARBA" id="ARBA00022692"/>
    </source>
</evidence>
<dbReference type="Gene3D" id="1.20.1420.30">
    <property type="entry name" value="NCX, central ion-binding region"/>
    <property type="match status" value="2"/>
</dbReference>
<evidence type="ECO:0000256" key="1">
    <source>
        <dbReference type="ARBA" id="ARBA00004141"/>
    </source>
</evidence>
<dbReference type="OrthoDB" id="2127281at2759"/>
<dbReference type="EMBL" id="JAIZAY010000014">
    <property type="protein sequence ID" value="KAJ8028998.1"/>
    <property type="molecule type" value="Genomic_DNA"/>
</dbReference>
<feature type="domain" description="Sodium/calcium exchanger membrane region" evidence="19">
    <location>
        <begin position="115"/>
        <end position="256"/>
    </location>
</feature>
<feature type="transmembrane region" description="Helical" evidence="18">
    <location>
        <begin position="365"/>
        <end position="382"/>
    </location>
</feature>
<organism evidence="20 21">
    <name type="scientific">Holothuria leucospilota</name>
    <name type="common">Black long sea cucumber</name>
    <name type="synonym">Mertensiothuria leucospilota</name>
    <dbReference type="NCBI Taxonomy" id="206669"/>
    <lineage>
        <taxon>Eukaryota</taxon>
        <taxon>Metazoa</taxon>
        <taxon>Echinodermata</taxon>
        <taxon>Eleutherozoa</taxon>
        <taxon>Echinozoa</taxon>
        <taxon>Holothuroidea</taxon>
        <taxon>Aspidochirotacea</taxon>
        <taxon>Aspidochirotida</taxon>
        <taxon>Holothuriidae</taxon>
        <taxon>Holothuria</taxon>
    </lineage>
</organism>
<evidence type="ECO:0000256" key="12">
    <source>
        <dbReference type="ARBA" id="ARBA00022989"/>
    </source>
</evidence>
<feature type="transmembrane region" description="Helical" evidence="18">
    <location>
        <begin position="109"/>
        <end position="132"/>
    </location>
</feature>
<evidence type="ECO:0000313" key="20">
    <source>
        <dbReference type="EMBL" id="KAJ8028998.1"/>
    </source>
</evidence>
<dbReference type="GO" id="GO:0008273">
    <property type="term" value="F:calcium, potassium:sodium antiporter activity"/>
    <property type="evidence" value="ECO:0007669"/>
    <property type="project" value="TreeGrafter"/>
</dbReference>
<dbReference type="GO" id="GO:0006874">
    <property type="term" value="P:intracellular calcium ion homeostasis"/>
    <property type="evidence" value="ECO:0007669"/>
    <property type="project" value="TreeGrafter"/>
</dbReference>
<keyword evidence="16" id="KW-0739">Sodium transport</keyword>
<keyword evidence="15 18" id="KW-0472">Membrane</keyword>
<evidence type="ECO:0000256" key="6">
    <source>
        <dbReference type="ARBA" id="ARBA00022568"/>
    </source>
</evidence>
<dbReference type="Pfam" id="PF01699">
    <property type="entry name" value="Na_Ca_ex"/>
    <property type="match status" value="2"/>
</dbReference>
<keyword evidence="5" id="KW-0633">Potassium transport</keyword>
<keyword evidence="14" id="KW-0406">Ion transport</keyword>
<sequence>MSMANSRTACYLQYRRGIRSRFWASEGCRVFILWLVVILSIVLIVLSTWPEDVKRIQERGIQEAGDIIAVRRGGLYTFDHTSENLNCTTPSIRNFPDGLFSSTQRRHGLVIINLMVALYMFVALAIICDEFFMPALQLICDDLRLKEDVAGATFMSVGGSAPELFASIIGVFIARGDIGVGTIVGSAVFNLLFVIGLCGLLAGKEILLTCWPLVRDSTCYLITIGALVLAVLDNTVHWYDATMLLLIYIAYLVLMYFNEDIEEFVSQLVHNHVKWQYKKSYDLERSLSNPGSEAAKLLNGHSGGSLNHLADNEMEEDDVLFNKKVDSLIEDEERPKSRRESKNSPDNNTEDDSSVFDVPDSCLKFIPWVLALPLLITFSLTIPNCKKDRWRRCYPVTFVISLLWIGVLTFILVWMVTVIGYDIGIHDTIMGLTLLAAGASTPDTILSIIAAREGYGDMAISHSIGSNLFDILVGLGCPWFIQTVILQMGSEVTIYSGAIVYISLLLLVNVIALVAVVSYLNFKLNYKLGILLLLLYFVFITMSLLFEMNLVIPGLTLPICSLA</sequence>
<evidence type="ECO:0000256" key="9">
    <source>
        <dbReference type="ARBA" id="ARBA00022837"/>
    </source>
</evidence>
<evidence type="ECO:0000256" key="2">
    <source>
        <dbReference type="ARBA" id="ARBA00005364"/>
    </source>
</evidence>
<evidence type="ECO:0000259" key="19">
    <source>
        <dbReference type="Pfam" id="PF01699"/>
    </source>
</evidence>
<keyword evidence="7 18" id="KW-0812">Transmembrane</keyword>
<feature type="transmembrane region" description="Helical" evidence="18">
    <location>
        <begin position="429"/>
        <end position="451"/>
    </location>
</feature>
<evidence type="ECO:0000256" key="14">
    <source>
        <dbReference type="ARBA" id="ARBA00023065"/>
    </source>
</evidence>
<feature type="transmembrane region" description="Helical" evidence="18">
    <location>
        <begin position="493"/>
        <end position="516"/>
    </location>
</feature>
<evidence type="ECO:0000256" key="17">
    <source>
        <dbReference type="SAM" id="MobiDB-lite"/>
    </source>
</evidence>
<evidence type="ECO:0000256" key="15">
    <source>
        <dbReference type="ARBA" id="ARBA00023136"/>
    </source>
</evidence>
<dbReference type="InterPro" id="IPR004836">
    <property type="entry name" value="Na_Ca_Ex"/>
</dbReference>
<name>A0A9Q1BLM9_HOLLE</name>
<dbReference type="Proteomes" id="UP001152320">
    <property type="component" value="Chromosome 14"/>
</dbReference>
<dbReference type="PANTHER" id="PTHR10846:SF73">
    <property type="entry name" value="SODIUM_CALCIUM EXCHANGER MEMBRANE REGION DOMAIN-CONTAINING PROTEIN"/>
    <property type="match status" value="1"/>
</dbReference>
<evidence type="ECO:0000256" key="11">
    <source>
        <dbReference type="ARBA" id="ARBA00022958"/>
    </source>
</evidence>
<feature type="domain" description="Sodium/calcium exchanger membrane region" evidence="19">
    <location>
        <begin position="395"/>
        <end position="544"/>
    </location>
</feature>
<evidence type="ECO:0000256" key="18">
    <source>
        <dbReference type="SAM" id="Phobius"/>
    </source>
</evidence>
<keyword evidence="10" id="KW-0769">Symport</keyword>
<dbReference type="FunFam" id="1.20.1420.30:FF:000009">
    <property type="entry name" value="sodium/potassium/calcium exchanger 5 isoform X2"/>
    <property type="match status" value="1"/>
</dbReference>
<keyword evidence="11" id="KW-0630">Potassium</keyword>
<feature type="region of interest" description="Disordered" evidence="17">
    <location>
        <begin position="330"/>
        <end position="354"/>
    </location>
</feature>
<keyword evidence="13" id="KW-0915">Sodium</keyword>
<keyword evidence="3" id="KW-0813">Transport</keyword>
<dbReference type="NCBIfam" id="TIGR00367">
    <property type="entry name" value="calcium/sodium antiporter"/>
    <property type="match status" value="1"/>
</dbReference>
<dbReference type="AlphaFoldDB" id="A0A9Q1BLM9"/>
<dbReference type="PANTHER" id="PTHR10846">
    <property type="entry name" value="SODIUM/POTASSIUM/CALCIUM EXCHANGER"/>
    <property type="match status" value="1"/>
</dbReference>
<comment type="caution">
    <text evidence="20">The sequence shown here is derived from an EMBL/GenBank/DDBJ whole genome shotgun (WGS) entry which is preliminary data.</text>
</comment>
<dbReference type="InterPro" id="IPR044880">
    <property type="entry name" value="NCX_ion-bd_dom_sf"/>
</dbReference>
<evidence type="ECO:0000256" key="3">
    <source>
        <dbReference type="ARBA" id="ARBA00022448"/>
    </source>
</evidence>
<accession>A0A9Q1BLM9</accession>
<evidence type="ECO:0000256" key="10">
    <source>
        <dbReference type="ARBA" id="ARBA00022847"/>
    </source>
</evidence>
<dbReference type="InterPro" id="IPR004481">
    <property type="entry name" value="K/Na/Ca-exchanger"/>
</dbReference>
<evidence type="ECO:0000256" key="5">
    <source>
        <dbReference type="ARBA" id="ARBA00022538"/>
    </source>
</evidence>
<comment type="similarity">
    <text evidence="2">Belongs to the Ca(2+):cation antiporter (CaCA) (TC 2.A.19) family. SLC24A subfamily.</text>
</comment>
<evidence type="ECO:0000256" key="13">
    <source>
        <dbReference type="ARBA" id="ARBA00023053"/>
    </source>
</evidence>
<dbReference type="GO" id="GO:0005886">
    <property type="term" value="C:plasma membrane"/>
    <property type="evidence" value="ECO:0007669"/>
    <property type="project" value="TreeGrafter"/>
</dbReference>
<evidence type="ECO:0000256" key="8">
    <source>
        <dbReference type="ARBA" id="ARBA00022729"/>
    </source>
</evidence>
<evidence type="ECO:0000256" key="4">
    <source>
        <dbReference type="ARBA" id="ARBA00022449"/>
    </source>
</evidence>
<dbReference type="InterPro" id="IPR004837">
    <property type="entry name" value="NaCa_Exmemb"/>
</dbReference>
<feature type="transmembrane region" description="Helical" evidence="18">
    <location>
        <begin position="394"/>
        <end position="417"/>
    </location>
</feature>
<feature type="compositionally biased region" description="Basic and acidic residues" evidence="17">
    <location>
        <begin position="330"/>
        <end position="343"/>
    </location>
</feature>
<evidence type="ECO:0000313" key="21">
    <source>
        <dbReference type="Proteomes" id="UP001152320"/>
    </source>
</evidence>
<feature type="transmembrane region" description="Helical" evidence="18">
    <location>
        <begin position="528"/>
        <end position="546"/>
    </location>
</feature>
<gene>
    <name evidence="20" type="ORF">HOLleu_28273</name>
</gene>
<protein>
    <submittedName>
        <fullName evidence="20">Sodium/potassium/calcium exchanger 5</fullName>
    </submittedName>
</protein>
<dbReference type="FunFam" id="1.20.1420.30:FF:000004">
    <property type="entry name" value="Sodium/potassium/calcium exchanger 2 isoform 1"/>
    <property type="match status" value="1"/>
</dbReference>
<evidence type="ECO:0000256" key="16">
    <source>
        <dbReference type="ARBA" id="ARBA00023201"/>
    </source>
</evidence>
<reference evidence="20" key="1">
    <citation type="submission" date="2021-10" db="EMBL/GenBank/DDBJ databases">
        <title>Tropical sea cucumber genome reveals ecological adaptation and Cuvierian tubules defense mechanism.</title>
        <authorList>
            <person name="Chen T."/>
        </authorList>
    </citation>
    <scope>NUCLEOTIDE SEQUENCE</scope>
    <source>
        <strain evidence="20">Nanhai2018</strain>
        <tissue evidence="20">Muscle</tissue>
    </source>
</reference>
<keyword evidence="12 18" id="KW-1133">Transmembrane helix</keyword>
<keyword evidence="9" id="KW-0106">Calcium</keyword>
<keyword evidence="21" id="KW-1185">Reference proteome</keyword>
<comment type="subcellular location">
    <subcellularLocation>
        <location evidence="1">Membrane</location>
        <topology evidence="1">Multi-pass membrane protein</topology>
    </subcellularLocation>
</comment>
<dbReference type="PRINTS" id="PR01259">
    <property type="entry name" value="NACAEXCHNGR"/>
</dbReference>
<keyword evidence="4" id="KW-0050">Antiport</keyword>
<keyword evidence="8" id="KW-0732">Signal</keyword>
<dbReference type="GO" id="GO:0005262">
    <property type="term" value="F:calcium channel activity"/>
    <property type="evidence" value="ECO:0007669"/>
    <property type="project" value="TreeGrafter"/>
</dbReference>
<keyword evidence="6" id="KW-0109">Calcium transport</keyword>